<keyword evidence="2" id="KW-0479">Metal-binding</keyword>
<dbReference type="InterPro" id="IPR008334">
    <property type="entry name" value="5'-Nucleotdase_C"/>
</dbReference>
<evidence type="ECO:0000256" key="3">
    <source>
        <dbReference type="ARBA" id="ARBA00022729"/>
    </source>
</evidence>
<dbReference type="GO" id="GO:0016788">
    <property type="term" value="F:hydrolase activity, acting on ester bonds"/>
    <property type="evidence" value="ECO:0007669"/>
    <property type="project" value="InterPro"/>
</dbReference>
<evidence type="ECO:0000256" key="4">
    <source>
        <dbReference type="ARBA" id="ARBA00022741"/>
    </source>
</evidence>
<reference evidence="10 11" key="1">
    <citation type="journal article" date="2016" name="Int. J. Syst. Evol. Microbiol.">
        <title>Arsenicitalea aurantiaca gen. nov., sp. nov., a new member of the family Hyphomicrobiaceae, isolated from high-arsenic sediment.</title>
        <authorList>
            <person name="Mu Y."/>
            <person name="Zhou L."/>
            <person name="Zeng X.C."/>
            <person name="Liu L."/>
            <person name="Pan Y."/>
            <person name="Chen X."/>
            <person name="Wang J."/>
            <person name="Li S."/>
            <person name="Li W.J."/>
            <person name="Wang Y."/>
        </authorList>
    </citation>
    <scope>NUCLEOTIDE SEQUENCE [LARGE SCALE GENOMIC DNA]</scope>
    <source>
        <strain evidence="10 11">42-50</strain>
    </source>
</reference>
<comment type="similarity">
    <text evidence="1 6">Belongs to the 5'-nucleotidase family.</text>
</comment>
<feature type="chain" id="PRO_5018821949" evidence="6">
    <location>
        <begin position="24"/>
        <end position="607"/>
    </location>
</feature>
<keyword evidence="5 6" id="KW-0378">Hydrolase</keyword>
<dbReference type="EMBL" id="RZNJ01000001">
    <property type="protein sequence ID" value="RUT34909.1"/>
    <property type="molecule type" value="Genomic_DNA"/>
</dbReference>
<dbReference type="GO" id="GO:0000166">
    <property type="term" value="F:nucleotide binding"/>
    <property type="evidence" value="ECO:0007669"/>
    <property type="project" value="UniProtKB-KW"/>
</dbReference>
<feature type="compositionally biased region" description="Low complexity" evidence="7">
    <location>
        <begin position="540"/>
        <end position="570"/>
    </location>
</feature>
<dbReference type="InterPro" id="IPR004843">
    <property type="entry name" value="Calcineurin-like_PHP"/>
</dbReference>
<comment type="caution">
    <text evidence="10">The sequence shown here is derived from an EMBL/GenBank/DDBJ whole genome shotgun (WGS) entry which is preliminary data.</text>
</comment>
<feature type="domain" description="Calcineurin-like phosphoesterase" evidence="8">
    <location>
        <begin position="27"/>
        <end position="249"/>
    </location>
</feature>
<feature type="domain" description="5'-Nucleotidase C-terminal" evidence="9">
    <location>
        <begin position="337"/>
        <end position="497"/>
    </location>
</feature>
<evidence type="ECO:0000259" key="8">
    <source>
        <dbReference type="Pfam" id="PF00149"/>
    </source>
</evidence>
<protein>
    <submittedName>
        <fullName evidence="10">Multifunctional 2',3'-cyclic-nucleotide 2'-phosphodiesterase/5'-nucleotidase/3'-nucleotidase</fullName>
    </submittedName>
</protein>
<organism evidence="10 11">
    <name type="scientific">Arsenicitalea aurantiaca</name>
    <dbReference type="NCBI Taxonomy" id="1783274"/>
    <lineage>
        <taxon>Bacteria</taxon>
        <taxon>Pseudomonadati</taxon>
        <taxon>Pseudomonadota</taxon>
        <taxon>Alphaproteobacteria</taxon>
        <taxon>Hyphomicrobiales</taxon>
        <taxon>Devosiaceae</taxon>
        <taxon>Arsenicitalea</taxon>
    </lineage>
</organism>
<dbReference type="Pfam" id="PF00149">
    <property type="entry name" value="Metallophos"/>
    <property type="match status" value="1"/>
</dbReference>
<dbReference type="InterPro" id="IPR029052">
    <property type="entry name" value="Metallo-depent_PP-like"/>
</dbReference>
<dbReference type="GO" id="GO:0009166">
    <property type="term" value="P:nucleotide catabolic process"/>
    <property type="evidence" value="ECO:0007669"/>
    <property type="project" value="InterPro"/>
</dbReference>
<dbReference type="PROSITE" id="PS00785">
    <property type="entry name" value="5_NUCLEOTIDASE_1"/>
    <property type="match status" value="1"/>
</dbReference>
<dbReference type="RefSeq" id="WP_127187029.1">
    <property type="nucleotide sequence ID" value="NZ_RZNJ01000001.1"/>
</dbReference>
<dbReference type="InterPro" id="IPR036907">
    <property type="entry name" value="5'-Nucleotdase_C_sf"/>
</dbReference>
<name>A0A433XLF0_9HYPH</name>
<feature type="compositionally biased region" description="Low complexity" evidence="7">
    <location>
        <begin position="584"/>
        <end position="601"/>
    </location>
</feature>
<evidence type="ECO:0000256" key="5">
    <source>
        <dbReference type="ARBA" id="ARBA00022801"/>
    </source>
</evidence>
<dbReference type="InterPro" id="IPR006179">
    <property type="entry name" value="5_nucleotidase/apyrase"/>
</dbReference>
<dbReference type="SUPFAM" id="SSF56300">
    <property type="entry name" value="Metallo-dependent phosphatases"/>
    <property type="match status" value="1"/>
</dbReference>
<dbReference type="PANTHER" id="PTHR11575">
    <property type="entry name" value="5'-NUCLEOTIDASE-RELATED"/>
    <property type="match status" value="1"/>
</dbReference>
<dbReference type="InterPro" id="IPR006146">
    <property type="entry name" value="5'-Nucleotdase_CS"/>
</dbReference>
<dbReference type="Proteomes" id="UP000281547">
    <property type="component" value="Unassembled WGS sequence"/>
</dbReference>
<dbReference type="PRINTS" id="PR01607">
    <property type="entry name" value="APYRASEFAMLY"/>
</dbReference>
<proteinExistence type="inferred from homology"/>
<evidence type="ECO:0000256" key="2">
    <source>
        <dbReference type="ARBA" id="ARBA00022723"/>
    </source>
</evidence>
<evidence type="ECO:0000256" key="6">
    <source>
        <dbReference type="RuleBase" id="RU362119"/>
    </source>
</evidence>
<dbReference type="CDD" id="cd07409">
    <property type="entry name" value="MPP_CD73_N"/>
    <property type="match status" value="1"/>
</dbReference>
<dbReference type="PROSITE" id="PS00786">
    <property type="entry name" value="5_NUCLEOTIDASE_2"/>
    <property type="match status" value="1"/>
</dbReference>
<dbReference type="OrthoDB" id="9803927at2"/>
<dbReference type="SUPFAM" id="SSF55816">
    <property type="entry name" value="5'-nucleotidase (syn. UDP-sugar hydrolase), C-terminal domain"/>
    <property type="match status" value="1"/>
</dbReference>
<sequence length="607" mass="63023">MKKLLLGVSTLALGAGFAAPAYADFALTILHINDAHSRIQSITGSDSICSDEAEAAGECFGGIARLKTAIDQRRDALAGEEKNVLTLDAGDQFQGSLFYTTYKGEEVSEFMNLIGFDAMAVGNHEFDDGPEVLSGFIDRAEFPVLLGNADVSAEPSLADKLAGVAIFEIGGEQVAVVSVLAEDTDETASPGENVIFLDAIEYLQGAVEALEANGINKIIALTHVGFTRDQEIAAAVPGIDVIVGGHSHTLLSNTAENAQGAYPTMVANPDGVEVPIVQAYAYTKYLGEIEIIWDDEGNVTSAVGEPILLDASFTPDETIVARIEELSGPLEEIMAEVIGTAAADIDGSRETCRAVECELGNLAADALLDRVADQGIQIAFQNGGGIRASIAQGEITMGDALTVFPFSNTLATFQLSGAGVLEALENGVSDIENGAGRFPQVAGLRYSFDASQPAGSRVSAVEVDMDGTWTPLDPEATYGLVTNNYMRNGGDGYEIFATDAIDPYDFGPPLEQVLAEYIAAQGGTYTPYTDGRITVLTPAAEPDSAAEPEAPAEAAPAAEAPAAEAPAADAPAEEPGAEAEEAPAEAPANELAPANMMTPAPEAAPAP</sequence>
<evidence type="ECO:0000313" key="11">
    <source>
        <dbReference type="Proteomes" id="UP000281547"/>
    </source>
</evidence>
<evidence type="ECO:0000256" key="7">
    <source>
        <dbReference type="SAM" id="MobiDB-lite"/>
    </source>
</evidence>
<dbReference type="AlphaFoldDB" id="A0A433XLF0"/>
<dbReference type="FunFam" id="3.60.21.10:FF:000020">
    <property type="entry name" value="NT5E isoform 4"/>
    <property type="match status" value="1"/>
</dbReference>
<dbReference type="Gene3D" id="3.60.21.10">
    <property type="match status" value="1"/>
</dbReference>
<dbReference type="GO" id="GO:0046872">
    <property type="term" value="F:metal ion binding"/>
    <property type="evidence" value="ECO:0007669"/>
    <property type="project" value="UniProtKB-KW"/>
</dbReference>
<evidence type="ECO:0000259" key="9">
    <source>
        <dbReference type="Pfam" id="PF02872"/>
    </source>
</evidence>
<feature type="compositionally biased region" description="Acidic residues" evidence="7">
    <location>
        <begin position="571"/>
        <end position="583"/>
    </location>
</feature>
<feature type="signal peptide" evidence="6">
    <location>
        <begin position="1"/>
        <end position="23"/>
    </location>
</feature>
<keyword evidence="11" id="KW-1185">Reference proteome</keyword>
<dbReference type="Pfam" id="PF02872">
    <property type="entry name" value="5_nucleotid_C"/>
    <property type="match status" value="1"/>
</dbReference>
<dbReference type="Gene3D" id="3.90.780.10">
    <property type="entry name" value="5'-Nucleotidase, C-terminal domain"/>
    <property type="match status" value="1"/>
</dbReference>
<accession>A0A433XLF0</accession>
<feature type="region of interest" description="Disordered" evidence="7">
    <location>
        <begin position="540"/>
        <end position="607"/>
    </location>
</feature>
<evidence type="ECO:0000256" key="1">
    <source>
        <dbReference type="ARBA" id="ARBA00006654"/>
    </source>
</evidence>
<keyword evidence="3 6" id="KW-0732">Signal</keyword>
<gene>
    <name evidence="10" type="ORF">EMQ25_02840</name>
</gene>
<evidence type="ECO:0000313" key="10">
    <source>
        <dbReference type="EMBL" id="RUT34909.1"/>
    </source>
</evidence>
<keyword evidence="4 6" id="KW-0547">Nucleotide-binding</keyword>
<dbReference type="PANTHER" id="PTHR11575:SF24">
    <property type="entry name" value="5'-NUCLEOTIDASE"/>
    <property type="match status" value="1"/>
</dbReference>